<accession>X1HKM6</accession>
<sequence>MNGLNSFSQSYIGRRKKEYISLLVVRFLKAYDAFNGIYRDFLEYGYDKNGLAKAALFERIKNLEEILFFDIEKKSHFLFRGEIDKSNKYTEIQAKYDDLNRYLASKDSSIRENEVKNTFSELRKSLLNKSIDSNIRRIFHILMILKENFYELEYHDVQYAQEHKYVVKIESLFNKLRHALNDSERHEFNHIKEIDKLSRKTIIDTKNHTKLAIDRCKTLFHET</sequence>
<protein>
    <submittedName>
        <fullName evidence="1">Uncharacterized protein</fullName>
    </submittedName>
</protein>
<dbReference type="EMBL" id="BARU01023549">
    <property type="protein sequence ID" value="GAH54394.1"/>
    <property type="molecule type" value="Genomic_DNA"/>
</dbReference>
<comment type="caution">
    <text evidence="1">The sequence shown here is derived from an EMBL/GenBank/DDBJ whole genome shotgun (WGS) entry which is preliminary data.</text>
</comment>
<dbReference type="AlphaFoldDB" id="X1HKM6"/>
<feature type="non-terminal residue" evidence="1">
    <location>
        <position position="223"/>
    </location>
</feature>
<reference evidence="1" key="1">
    <citation type="journal article" date="2014" name="Front. Microbiol.">
        <title>High frequency of phylogenetically diverse reductive dehalogenase-homologous genes in deep subseafloor sedimentary metagenomes.</title>
        <authorList>
            <person name="Kawai M."/>
            <person name="Futagami T."/>
            <person name="Toyoda A."/>
            <person name="Takaki Y."/>
            <person name="Nishi S."/>
            <person name="Hori S."/>
            <person name="Arai W."/>
            <person name="Tsubouchi T."/>
            <person name="Morono Y."/>
            <person name="Uchiyama I."/>
            <person name="Ito T."/>
            <person name="Fujiyama A."/>
            <person name="Inagaki F."/>
            <person name="Takami H."/>
        </authorList>
    </citation>
    <scope>NUCLEOTIDE SEQUENCE</scope>
    <source>
        <strain evidence="1">Expedition CK06-06</strain>
    </source>
</reference>
<gene>
    <name evidence="1" type="ORF">S03H2_38198</name>
</gene>
<evidence type="ECO:0000313" key="1">
    <source>
        <dbReference type="EMBL" id="GAH54394.1"/>
    </source>
</evidence>
<name>X1HKM6_9ZZZZ</name>
<organism evidence="1">
    <name type="scientific">marine sediment metagenome</name>
    <dbReference type="NCBI Taxonomy" id="412755"/>
    <lineage>
        <taxon>unclassified sequences</taxon>
        <taxon>metagenomes</taxon>
        <taxon>ecological metagenomes</taxon>
    </lineage>
</organism>
<proteinExistence type="predicted"/>